<reference evidence="5 7" key="1">
    <citation type="journal article" date="2018" name="Nat. Biotechnol.">
        <title>A standardized bacterial taxonomy based on genome phylogeny substantially revises the tree of life.</title>
        <authorList>
            <person name="Parks D.H."/>
            <person name="Chuvochina M."/>
            <person name="Waite D.W."/>
            <person name="Rinke C."/>
            <person name="Skarshewski A."/>
            <person name="Chaumeil P.A."/>
            <person name="Hugenholtz P."/>
        </authorList>
    </citation>
    <scope>NUCLEOTIDE SEQUENCE [LARGE SCALE GENOMIC DNA]</scope>
    <source>
        <strain evidence="5">UBA12544</strain>
    </source>
</reference>
<evidence type="ECO:0000256" key="2">
    <source>
        <dbReference type="SAM" id="Phobius"/>
    </source>
</evidence>
<proteinExistence type="inferred from homology"/>
<protein>
    <submittedName>
        <fullName evidence="6">LytR family transcriptional attenuator</fullName>
    </submittedName>
    <submittedName>
        <fullName evidence="5">LytR family transcriptional regulator</fullName>
    </submittedName>
</protein>
<dbReference type="Gene3D" id="3.30.70.2390">
    <property type="match status" value="1"/>
</dbReference>
<organism evidence="5 7">
    <name type="scientific">Caldanaerobacter subterraneus</name>
    <dbReference type="NCBI Taxonomy" id="911092"/>
    <lineage>
        <taxon>Bacteria</taxon>
        <taxon>Bacillati</taxon>
        <taxon>Bacillota</taxon>
        <taxon>Clostridia</taxon>
        <taxon>Thermoanaerobacterales</taxon>
        <taxon>Thermoanaerobacteraceae</taxon>
        <taxon>Caldanaerobacter</taxon>
    </lineage>
</organism>
<feature type="domain" description="LytR/CpsA/Psr regulator C-terminal" evidence="4">
    <location>
        <begin position="317"/>
        <end position="401"/>
    </location>
</feature>
<feature type="transmembrane region" description="Helical" evidence="2">
    <location>
        <begin position="7"/>
        <end position="27"/>
    </location>
</feature>
<dbReference type="Proteomes" id="UP000264445">
    <property type="component" value="Unassembled WGS sequence"/>
</dbReference>
<dbReference type="RefSeq" id="WP_009609883.1">
    <property type="nucleotide sequence ID" value="NZ_DOLB01000151.1"/>
</dbReference>
<feature type="domain" description="Cell envelope-related transcriptional attenuator" evidence="3">
    <location>
        <begin position="70"/>
        <end position="222"/>
    </location>
</feature>
<dbReference type="EMBL" id="DOLB01000151">
    <property type="protein sequence ID" value="HBT50130.1"/>
    <property type="molecule type" value="Genomic_DNA"/>
</dbReference>
<reference evidence="6 8" key="2">
    <citation type="submission" date="2019-03" db="EMBL/GenBank/DDBJ databases">
        <title>Genomic Encyclopedia of Type Strains, Phase IV (KMG-IV): sequencing the most valuable type-strain genomes for metagenomic binning, comparative biology and taxonomic classification.</title>
        <authorList>
            <person name="Goeker M."/>
        </authorList>
    </citation>
    <scope>NUCLEOTIDE SEQUENCE [LARGE SCALE GENOMIC DNA]</scope>
    <source>
        <strain evidence="6 8">DSM 13054</strain>
    </source>
</reference>
<comment type="caution">
    <text evidence="5">The sequence shown here is derived from an EMBL/GenBank/DDBJ whole genome shotgun (WGS) entry which is preliminary data.</text>
</comment>
<dbReference type="AlphaFoldDB" id="A0A357VRI7"/>
<dbReference type="NCBIfam" id="TIGR00350">
    <property type="entry name" value="lytR_cpsA_psr"/>
    <property type="match status" value="1"/>
</dbReference>
<evidence type="ECO:0000313" key="8">
    <source>
        <dbReference type="Proteomes" id="UP000294886"/>
    </source>
</evidence>
<dbReference type="Proteomes" id="UP000294886">
    <property type="component" value="Unassembled WGS sequence"/>
</dbReference>
<evidence type="ECO:0000313" key="5">
    <source>
        <dbReference type="EMBL" id="HBT50130.1"/>
    </source>
</evidence>
<accession>A0A357VRI7</accession>
<evidence type="ECO:0000313" key="7">
    <source>
        <dbReference type="Proteomes" id="UP000264445"/>
    </source>
</evidence>
<dbReference type="EMBL" id="SLWU01000012">
    <property type="protein sequence ID" value="TCO64166.1"/>
    <property type="molecule type" value="Genomic_DNA"/>
</dbReference>
<comment type="similarity">
    <text evidence="1">Belongs to the LytR/CpsA/Psr (LCP) family.</text>
</comment>
<keyword evidence="2" id="KW-0472">Membrane</keyword>
<dbReference type="Pfam" id="PF03816">
    <property type="entry name" value="LytR_cpsA_psr"/>
    <property type="match status" value="1"/>
</dbReference>
<dbReference type="Gene3D" id="3.40.630.190">
    <property type="entry name" value="LCP protein"/>
    <property type="match status" value="1"/>
</dbReference>
<keyword evidence="2" id="KW-1133">Transmembrane helix</keyword>
<dbReference type="InterPro" id="IPR050922">
    <property type="entry name" value="LytR/CpsA/Psr_CW_biosynth"/>
</dbReference>
<sequence>MKKVVKILAVIFLGIILSVGIGAYIFYKNIHVPAVQEENPIASLNNPEKKEEDLSSKNVLVVGSDENNLSDTLFIANYNPKNKTISILSIPRDTYYPRPGYNSPGDKKINAAFTEDGIEGTKKAVENLLGINIDHYIIIDYEGFKKVIDTIGGVEVDIPFDMKYDDNSANPPLHINLKKGRQVLDGEKAIQFVRYRHGYIDGDLGRIKAQHQFLEALFKKLTQPSTLPKLPSLAIAVSKHIKTDLTATEIAKYAYQFVKDKPSSIKSFTLPGEPDYKDGVSYFFADNTKIPEVVAEFLGDKTTFSFDPSEIEKNKAIKVEVLNGTNIPGLASKCAETLRKQGFDVVRIGNVVGTTFSTSHVYARTDEEKAKKVANALSIICVEKDITPDSSVDVTVILGKDKSK</sequence>
<dbReference type="Pfam" id="PF13399">
    <property type="entry name" value="LytR_C"/>
    <property type="match status" value="1"/>
</dbReference>
<evidence type="ECO:0000256" key="1">
    <source>
        <dbReference type="ARBA" id="ARBA00006068"/>
    </source>
</evidence>
<evidence type="ECO:0000313" key="6">
    <source>
        <dbReference type="EMBL" id="TCO64166.1"/>
    </source>
</evidence>
<evidence type="ECO:0000259" key="3">
    <source>
        <dbReference type="Pfam" id="PF03816"/>
    </source>
</evidence>
<gene>
    <name evidence="5" type="ORF">DEA61_10180</name>
    <name evidence="6" type="ORF">EV203_1124</name>
</gene>
<dbReference type="OMA" id="WRHNSNG"/>
<dbReference type="InterPro" id="IPR004474">
    <property type="entry name" value="LytR_CpsA_psr"/>
</dbReference>
<dbReference type="PANTHER" id="PTHR33392:SF6">
    <property type="entry name" value="POLYISOPRENYL-TEICHOIC ACID--PEPTIDOGLYCAN TEICHOIC ACID TRANSFERASE TAGU"/>
    <property type="match status" value="1"/>
</dbReference>
<dbReference type="InterPro" id="IPR027381">
    <property type="entry name" value="LytR/CpsA/Psr_C"/>
</dbReference>
<dbReference type="PANTHER" id="PTHR33392">
    <property type="entry name" value="POLYISOPRENYL-TEICHOIC ACID--PEPTIDOGLYCAN TEICHOIC ACID TRANSFERASE TAGU"/>
    <property type="match status" value="1"/>
</dbReference>
<keyword evidence="2" id="KW-0812">Transmembrane</keyword>
<evidence type="ECO:0000259" key="4">
    <source>
        <dbReference type="Pfam" id="PF13399"/>
    </source>
</evidence>
<name>A0A357VRI7_9THEO</name>